<keyword evidence="3" id="KW-1185">Reference proteome</keyword>
<reference evidence="2" key="1">
    <citation type="submission" date="2018-11" db="EMBL/GenBank/DDBJ databases">
        <authorList>
            <consortium name="Pathogen Informatics"/>
        </authorList>
    </citation>
    <scope>NUCLEOTIDE SEQUENCE</scope>
</reference>
<evidence type="ECO:0000313" key="3">
    <source>
        <dbReference type="Proteomes" id="UP000784294"/>
    </source>
</evidence>
<accession>A0A448WQJ4</accession>
<name>A0A448WQJ4_9PLAT</name>
<proteinExistence type="predicted"/>
<keyword evidence="1" id="KW-0472">Membrane</keyword>
<comment type="caution">
    <text evidence="2">The sequence shown here is derived from an EMBL/GenBank/DDBJ whole genome shotgun (WGS) entry which is preliminary data.</text>
</comment>
<evidence type="ECO:0000313" key="2">
    <source>
        <dbReference type="EMBL" id="VEL17652.1"/>
    </source>
</evidence>
<feature type="transmembrane region" description="Helical" evidence="1">
    <location>
        <begin position="129"/>
        <end position="148"/>
    </location>
</feature>
<dbReference type="SUPFAM" id="SSF47576">
    <property type="entry name" value="Calponin-homology domain, CH-domain"/>
    <property type="match status" value="1"/>
</dbReference>
<keyword evidence="1" id="KW-1133">Transmembrane helix</keyword>
<dbReference type="InterPro" id="IPR036872">
    <property type="entry name" value="CH_dom_sf"/>
</dbReference>
<gene>
    <name evidence="2" type="ORF">PXEA_LOCUS11092</name>
</gene>
<protein>
    <submittedName>
        <fullName evidence="2">Uncharacterized protein</fullName>
    </submittedName>
</protein>
<dbReference type="EMBL" id="CAAALY010033589">
    <property type="protein sequence ID" value="VEL17652.1"/>
    <property type="molecule type" value="Genomic_DNA"/>
</dbReference>
<keyword evidence="1" id="KW-0812">Transmembrane</keyword>
<evidence type="ECO:0000256" key="1">
    <source>
        <dbReference type="SAM" id="Phobius"/>
    </source>
</evidence>
<organism evidence="2 3">
    <name type="scientific">Protopolystoma xenopodis</name>
    <dbReference type="NCBI Taxonomy" id="117903"/>
    <lineage>
        <taxon>Eukaryota</taxon>
        <taxon>Metazoa</taxon>
        <taxon>Spiralia</taxon>
        <taxon>Lophotrochozoa</taxon>
        <taxon>Platyhelminthes</taxon>
        <taxon>Monogenea</taxon>
        <taxon>Polyopisthocotylea</taxon>
        <taxon>Polystomatidea</taxon>
        <taxon>Polystomatidae</taxon>
        <taxon>Protopolystoma</taxon>
    </lineage>
</organism>
<dbReference type="Proteomes" id="UP000784294">
    <property type="component" value="Unassembled WGS sequence"/>
</dbReference>
<dbReference type="AlphaFoldDB" id="A0A448WQJ4"/>
<sequence length="150" mass="17533">MQQKPISGKHIALAHQGWESEPKARRVCQDDLEFEIKNQQQYDWDYDSERGGINDHDDVADYGGGYAEPDLRPNQRQGCPLTHKSLLVEDLFSDLSDGVILLRLIYLLTLNASRNGLLNEEEMHERERYIRYVSLRYICIFILIYIYIPS</sequence>